<dbReference type="OrthoDB" id="66964at2759"/>
<dbReference type="PANTHER" id="PTHR44137:SF24">
    <property type="entry name" value="DNAJ HEAT SHOCK N-TERMINAL DOMAIN-CONTAINING PROTEIN"/>
    <property type="match status" value="1"/>
</dbReference>
<name>A0A7J7CLS6_TRIWF</name>
<feature type="domain" description="J" evidence="3">
    <location>
        <begin position="89"/>
        <end position="153"/>
    </location>
</feature>
<dbReference type="Pfam" id="PF11926">
    <property type="entry name" value="DUF3444"/>
    <property type="match status" value="1"/>
</dbReference>
<reference evidence="4 5" key="1">
    <citation type="journal article" date="2020" name="Nat. Commun.">
        <title>Genome of Tripterygium wilfordii and identification of cytochrome P450 involved in triptolide biosynthesis.</title>
        <authorList>
            <person name="Tu L."/>
            <person name="Su P."/>
            <person name="Zhang Z."/>
            <person name="Gao L."/>
            <person name="Wang J."/>
            <person name="Hu T."/>
            <person name="Zhou J."/>
            <person name="Zhang Y."/>
            <person name="Zhao Y."/>
            <person name="Liu Y."/>
            <person name="Song Y."/>
            <person name="Tong Y."/>
            <person name="Lu Y."/>
            <person name="Yang J."/>
            <person name="Xu C."/>
            <person name="Jia M."/>
            <person name="Peters R.J."/>
            <person name="Huang L."/>
            <person name="Gao W."/>
        </authorList>
    </citation>
    <scope>NUCLEOTIDE SEQUENCE [LARGE SCALE GENOMIC DNA]</scope>
    <source>
        <strain evidence="5">cv. XIE 37</strain>
        <tissue evidence="4">Leaf</tissue>
    </source>
</reference>
<dbReference type="PRINTS" id="PR00625">
    <property type="entry name" value="JDOMAIN"/>
</dbReference>
<protein>
    <submittedName>
        <fullName evidence="4">Putative DNAJ heat shock N-terminal domain-containing protein</fullName>
    </submittedName>
</protein>
<dbReference type="FunCoup" id="A0A7J7CLS6">
    <property type="interactions" value="1378"/>
</dbReference>
<feature type="region of interest" description="Disordered" evidence="2">
    <location>
        <begin position="386"/>
        <end position="429"/>
    </location>
</feature>
<dbReference type="SUPFAM" id="SSF46565">
    <property type="entry name" value="Chaperone J-domain"/>
    <property type="match status" value="1"/>
</dbReference>
<keyword evidence="4" id="KW-0346">Stress response</keyword>
<keyword evidence="5" id="KW-1185">Reference proteome</keyword>
<feature type="region of interest" description="Disordered" evidence="2">
    <location>
        <begin position="248"/>
        <end position="304"/>
    </location>
</feature>
<dbReference type="SMART" id="SM00271">
    <property type="entry name" value="DnaJ"/>
    <property type="match status" value="1"/>
</dbReference>
<dbReference type="InterPro" id="IPR036869">
    <property type="entry name" value="J_dom_sf"/>
</dbReference>
<accession>A0A7J7CLS6</accession>
<evidence type="ECO:0000313" key="4">
    <source>
        <dbReference type="EMBL" id="KAF5735023.1"/>
    </source>
</evidence>
<dbReference type="Proteomes" id="UP000593562">
    <property type="component" value="Unassembled WGS sequence"/>
</dbReference>
<comment type="caution">
    <text evidence="4">The sequence shown here is derived from an EMBL/GenBank/DDBJ whole genome shotgun (WGS) entry which is preliminary data.</text>
</comment>
<dbReference type="InterPro" id="IPR001623">
    <property type="entry name" value="DnaJ_domain"/>
</dbReference>
<dbReference type="Pfam" id="PF00226">
    <property type="entry name" value="DnaJ"/>
    <property type="match status" value="1"/>
</dbReference>
<dbReference type="AlphaFoldDB" id="A0A7J7CLS6"/>
<dbReference type="PANTHER" id="PTHR44137">
    <property type="entry name" value="BNAC03G44070D PROTEIN"/>
    <property type="match status" value="1"/>
</dbReference>
<feature type="region of interest" description="Disordered" evidence="2">
    <location>
        <begin position="1"/>
        <end position="35"/>
    </location>
</feature>
<keyword evidence="1" id="KW-0175">Coiled coil</keyword>
<dbReference type="EMBL" id="JAAARO010000015">
    <property type="protein sequence ID" value="KAF5735023.1"/>
    <property type="molecule type" value="Genomic_DNA"/>
</dbReference>
<evidence type="ECO:0000313" key="5">
    <source>
        <dbReference type="Proteomes" id="UP000593562"/>
    </source>
</evidence>
<dbReference type="PROSITE" id="PS50076">
    <property type="entry name" value="DNAJ_2"/>
    <property type="match status" value="1"/>
</dbReference>
<feature type="coiled-coil region" evidence="1">
    <location>
        <begin position="349"/>
        <end position="380"/>
    </location>
</feature>
<evidence type="ECO:0000256" key="1">
    <source>
        <dbReference type="SAM" id="Coils"/>
    </source>
</evidence>
<organism evidence="4 5">
    <name type="scientific">Tripterygium wilfordii</name>
    <name type="common">Thunder God vine</name>
    <dbReference type="NCBI Taxonomy" id="458696"/>
    <lineage>
        <taxon>Eukaryota</taxon>
        <taxon>Viridiplantae</taxon>
        <taxon>Streptophyta</taxon>
        <taxon>Embryophyta</taxon>
        <taxon>Tracheophyta</taxon>
        <taxon>Spermatophyta</taxon>
        <taxon>Magnoliopsida</taxon>
        <taxon>eudicotyledons</taxon>
        <taxon>Gunneridae</taxon>
        <taxon>Pentapetalae</taxon>
        <taxon>rosids</taxon>
        <taxon>fabids</taxon>
        <taxon>Celastrales</taxon>
        <taxon>Celastraceae</taxon>
        <taxon>Tripterygium</taxon>
    </lineage>
</organism>
<evidence type="ECO:0000259" key="3">
    <source>
        <dbReference type="PROSITE" id="PS50076"/>
    </source>
</evidence>
<proteinExistence type="predicted"/>
<evidence type="ECO:0000256" key="2">
    <source>
        <dbReference type="SAM" id="MobiDB-lite"/>
    </source>
</evidence>
<dbReference type="Gene3D" id="1.10.287.110">
    <property type="entry name" value="DnaJ domain"/>
    <property type="match status" value="1"/>
</dbReference>
<sequence length="673" mass="76365">MKGDSHQENLPPSPSISDKMDGNPDPEQEALHHKGLAEDKFKASNLKSAIKHAKKANRLAPNLDGLSSMITAFEILRASAESTGDAAPDWYKVLQVEPFSHINNIKKQYKRLALDLHPDKNSYLGCEEAFKLVGEGFRVFSDKIRRKEFDMKLRLRIQGERMSGGGGGGEKEETFWTACTRCRLLHQFERRYLGYNLLCPNCKVNFVAVEVKEESVKEEKEKEEEEKEEDGVKVWSKRLRSSVGLKRKSSDDLGEGIGGRRSKNKMGSAGLNRKVVGREKNGDLKGKDRGGEKAGEGDGAAEWGGGRLRSVALRRRTSNLGEVLERANPKQVKSVVDTMTLAEMQLEVKRKASQERVKMKEKMNVEEKEKEKEMDSALKMSRDFEIGRNKGSDTSGHMGSLTRRTSKKSRNLEADRFSQKSAGMAIERHRSSKKGDLEIMAAEDSDFYDFDKDRTERTFKKGQVWAIYDDDDGMPRQYIFIDEIVSVYPFEVKLSWLDLQSNGDDGLMCWEKMGFHVSCGRFKVGKTTSSNLVNIFSHIVDCERAAREIYWIYPKKGSVWAIYNEAAMGAEGRNLSARDKKSYDIVVFLTTYSEMHGLSMAYLEKVEGFKILFKRREIGSHAIRWLEKDDIRLFSHQIPARKLSGVEAPDLLKDCWELDPASLPSDMLIGWGR</sequence>
<dbReference type="InterPro" id="IPR024593">
    <property type="entry name" value="DUF3444"/>
</dbReference>
<gene>
    <name evidence="4" type="ORF">HS088_TW15G00522</name>
</gene>
<dbReference type="CDD" id="cd06257">
    <property type="entry name" value="DnaJ"/>
    <property type="match status" value="1"/>
</dbReference>
<dbReference type="InterPro" id="IPR056988">
    <property type="entry name" value="Zn_ribbon_pln"/>
</dbReference>
<dbReference type="InParanoid" id="A0A7J7CLS6"/>
<feature type="compositionally biased region" description="Basic and acidic residues" evidence="2">
    <location>
        <begin position="276"/>
        <end position="296"/>
    </location>
</feature>
<dbReference type="Pfam" id="PF23551">
    <property type="entry name" value="Zn_ribbon_20"/>
    <property type="match status" value="1"/>
</dbReference>